<name>A0ABT2DRG5_9BACI</name>
<dbReference type="InterPro" id="IPR004195">
    <property type="entry name" value="Head_decoration_D"/>
</dbReference>
<dbReference type="Proteomes" id="UP001525021">
    <property type="component" value="Unassembled WGS sequence"/>
</dbReference>
<dbReference type="EMBL" id="JANTOO010000014">
    <property type="protein sequence ID" value="MCS1397505.1"/>
    <property type="molecule type" value="Genomic_DNA"/>
</dbReference>
<keyword evidence="2" id="KW-1185">Reference proteome</keyword>
<gene>
    <name evidence="1" type="ORF">NXZ79_15850</name>
</gene>
<dbReference type="Gene3D" id="2.40.300.10">
    <property type="entry name" value="Head decoration protein D"/>
    <property type="match status" value="1"/>
</dbReference>
<comment type="caution">
    <text evidence="1">The sequence shown here is derived from an EMBL/GenBank/DDBJ whole genome shotgun (WGS) entry which is preliminary data.</text>
</comment>
<organism evidence="1 2">
    <name type="scientific">Lysinibacillus pinottii</name>
    <dbReference type="NCBI Taxonomy" id="2973932"/>
    <lineage>
        <taxon>Bacteria</taxon>
        <taxon>Bacillati</taxon>
        <taxon>Bacillota</taxon>
        <taxon>Bacilli</taxon>
        <taxon>Bacillales</taxon>
        <taxon>Bacillaceae</taxon>
        <taxon>Lysinibacillus</taxon>
    </lineage>
</organism>
<accession>A0ABT2DRG5</accession>
<reference evidence="1 2" key="1">
    <citation type="submission" date="2022-08" db="EMBL/GenBank/DDBJ databases">
        <title>Lysinibacillus sequencing.</title>
        <authorList>
            <person name="Dunlap C."/>
        </authorList>
    </citation>
    <scope>NUCLEOTIDE SEQUENCE [LARGE SCALE GENOMIC DNA]</scope>
    <source>
        <strain evidence="1 2">PB211</strain>
    </source>
</reference>
<proteinExistence type="predicted"/>
<protein>
    <submittedName>
        <fullName evidence="1">Head decoration protein</fullName>
    </submittedName>
</protein>
<dbReference type="Pfam" id="PF02924">
    <property type="entry name" value="HDPD"/>
    <property type="match status" value="1"/>
</dbReference>
<evidence type="ECO:0000313" key="2">
    <source>
        <dbReference type="Proteomes" id="UP001525021"/>
    </source>
</evidence>
<evidence type="ECO:0000313" key="1">
    <source>
        <dbReference type="EMBL" id="MCS1397505.1"/>
    </source>
</evidence>
<sequence length="121" mass="12859">MPILEFENLLAGFQSNVVTEPIIVAPDQELSVGQIFALNTSGQAVAMKIDSVATDVYGIMADAVATASDETKAAVGYKRGEFNARKIIFPDGIDNVAYKKALSNIGITLRNTVPADPQGEE</sequence>
<dbReference type="RefSeq" id="WP_012295294.1">
    <property type="nucleotide sequence ID" value="NZ_JANTOO010000014.1"/>
</dbReference>